<dbReference type="GeneID" id="70189023"/>
<dbReference type="Pfam" id="PF08651">
    <property type="entry name" value="DASH_Duo1"/>
    <property type="match status" value="1"/>
</dbReference>
<evidence type="ECO:0000256" key="5">
    <source>
        <dbReference type="ARBA" id="ARBA00022454"/>
    </source>
</evidence>
<evidence type="ECO:0000256" key="2">
    <source>
        <dbReference type="ARBA" id="ARBA00004186"/>
    </source>
</evidence>
<dbReference type="GO" id="GO:0042729">
    <property type="term" value="C:DASH complex"/>
    <property type="evidence" value="ECO:0007669"/>
    <property type="project" value="InterPro"/>
</dbReference>
<keyword evidence="5" id="KW-0158">Chromosome</keyword>
<evidence type="ECO:0000256" key="7">
    <source>
        <dbReference type="ARBA" id="ARBA00022618"/>
    </source>
</evidence>
<protein>
    <recommendedName>
        <fullName evidence="17">DASH complex subunit DUO1</fullName>
    </recommendedName>
    <alternativeName>
        <fullName evidence="18">Outer kinetochore protein DUO1</fullName>
    </alternativeName>
</protein>
<evidence type="ECO:0000313" key="21">
    <source>
        <dbReference type="Proteomes" id="UP000756346"/>
    </source>
</evidence>
<dbReference type="OrthoDB" id="5599235at2759"/>
<keyword evidence="8" id="KW-0493">Microtubule</keyword>
<keyword evidence="11" id="KW-0995">Kinetochore</keyword>
<dbReference type="AlphaFoldDB" id="A0A9P8XW55"/>
<feature type="compositionally biased region" description="Polar residues" evidence="19">
    <location>
        <begin position="23"/>
        <end position="42"/>
    </location>
</feature>
<evidence type="ECO:0000256" key="1">
    <source>
        <dbReference type="ARBA" id="ARBA00004123"/>
    </source>
</evidence>
<evidence type="ECO:0000256" key="8">
    <source>
        <dbReference type="ARBA" id="ARBA00022701"/>
    </source>
</evidence>
<evidence type="ECO:0000256" key="16">
    <source>
        <dbReference type="ARBA" id="ARBA00023328"/>
    </source>
</evidence>
<dbReference type="RefSeq" id="XP_046007238.1">
    <property type="nucleotide sequence ID" value="XM_046159477.1"/>
</dbReference>
<keyword evidence="15" id="KW-0131">Cell cycle</keyword>
<keyword evidence="21" id="KW-1185">Reference proteome</keyword>
<keyword evidence="12" id="KW-0175">Coiled coil</keyword>
<dbReference type="PANTHER" id="PTHR28216">
    <property type="entry name" value="DASH COMPLEX SUBUNIT DUO1"/>
    <property type="match status" value="1"/>
</dbReference>
<dbReference type="InterPro" id="IPR013960">
    <property type="entry name" value="DASH_Duo1"/>
</dbReference>
<feature type="region of interest" description="Disordered" evidence="19">
    <location>
        <begin position="126"/>
        <end position="157"/>
    </location>
</feature>
<keyword evidence="10" id="KW-0159">Chromosome partition</keyword>
<feature type="compositionally biased region" description="Basic and acidic residues" evidence="19">
    <location>
        <begin position="43"/>
        <end position="53"/>
    </location>
</feature>
<evidence type="ECO:0000256" key="18">
    <source>
        <dbReference type="ARBA" id="ARBA00044358"/>
    </source>
</evidence>
<name>A0A9P8XW55_9PEZI</name>
<evidence type="ECO:0000256" key="10">
    <source>
        <dbReference type="ARBA" id="ARBA00022829"/>
    </source>
</evidence>
<keyword evidence="6" id="KW-0963">Cytoplasm</keyword>
<evidence type="ECO:0000256" key="14">
    <source>
        <dbReference type="ARBA" id="ARBA00023242"/>
    </source>
</evidence>
<dbReference type="Proteomes" id="UP000756346">
    <property type="component" value="Unassembled WGS sequence"/>
</dbReference>
<comment type="similarity">
    <text evidence="4">Belongs to the DASH complex DUO1 family.</text>
</comment>
<evidence type="ECO:0000256" key="12">
    <source>
        <dbReference type="ARBA" id="ARBA00023054"/>
    </source>
</evidence>
<evidence type="ECO:0000256" key="9">
    <source>
        <dbReference type="ARBA" id="ARBA00022776"/>
    </source>
</evidence>
<evidence type="ECO:0000256" key="11">
    <source>
        <dbReference type="ARBA" id="ARBA00022838"/>
    </source>
</evidence>
<evidence type="ECO:0000256" key="17">
    <source>
        <dbReference type="ARBA" id="ARBA00044152"/>
    </source>
</evidence>
<evidence type="ECO:0000256" key="6">
    <source>
        <dbReference type="ARBA" id="ARBA00022490"/>
    </source>
</evidence>
<comment type="subcellular location">
    <subcellularLocation>
        <location evidence="3">Chromosome</location>
        <location evidence="3">Centromere</location>
        <location evidence="3">Kinetochore</location>
    </subcellularLocation>
    <subcellularLocation>
        <location evidence="2">Cytoplasm</location>
        <location evidence="2">Cytoskeleton</location>
        <location evidence="2">Spindle</location>
    </subcellularLocation>
    <subcellularLocation>
        <location evidence="1">Nucleus</location>
    </subcellularLocation>
</comment>
<accession>A0A9P8XW55</accession>
<dbReference type="EMBL" id="JAGTJQ010000010">
    <property type="protein sequence ID" value="KAH7021037.1"/>
    <property type="molecule type" value="Genomic_DNA"/>
</dbReference>
<dbReference type="GO" id="GO:0005874">
    <property type="term" value="C:microtubule"/>
    <property type="evidence" value="ECO:0007669"/>
    <property type="project" value="UniProtKB-KW"/>
</dbReference>
<reference evidence="20" key="1">
    <citation type="journal article" date="2021" name="Nat. Commun.">
        <title>Genetic determinants of endophytism in the Arabidopsis root mycobiome.</title>
        <authorList>
            <person name="Mesny F."/>
            <person name="Miyauchi S."/>
            <person name="Thiergart T."/>
            <person name="Pickel B."/>
            <person name="Atanasova L."/>
            <person name="Karlsson M."/>
            <person name="Huettel B."/>
            <person name="Barry K.W."/>
            <person name="Haridas S."/>
            <person name="Chen C."/>
            <person name="Bauer D."/>
            <person name="Andreopoulos W."/>
            <person name="Pangilinan J."/>
            <person name="LaButti K."/>
            <person name="Riley R."/>
            <person name="Lipzen A."/>
            <person name="Clum A."/>
            <person name="Drula E."/>
            <person name="Henrissat B."/>
            <person name="Kohler A."/>
            <person name="Grigoriev I.V."/>
            <person name="Martin F.M."/>
            <person name="Hacquard S."/>
        </authorList>
    </citation>
    <scope>NUCLEOTIDE SEQUENCE</scope>
    <source>
        <strain evidence="20">MPI-CAGE-CH-0230</strain>
    </source>
</reference>
<proteinExistence type="inferred from homology"/>
<evidence type="ECO:0000256" key="15">
    <source>
        <dbReference type="ARBA" id="ARBA00023306"/>
    </source>
</evidence>
<evidence type="ECO:0000256" key="3">
    <source>
        <dbReference type="ARBA" id="ARBA00004629"/>
    </source>
</evidence>
<evidence type="ECO:0000313" key="20">
    <source>
        <dbReference type="EMBL" id="KAH7021037.1"/>
    </source>
</evidence>
<keyword evidence="9" id="KW-0498">Mitosis</keyword>
<organism evidence="20 21">
    <name type="scientific">Microdochium trichocladiopsis</name>
    <dbReference type="NCBI Taxonomy" id="1682393"/>
    <lineage>
        <taxon>Eukaryota</taxon>
        <taxon>Fungi</taxon>
        <taxon>Dikarya</taxon>
        <taxon>Ascomycota</taxon>
        <taxon>Pezizomycotina</taxon>
        <taxon>Sordariomycetes</taxon>
        <taxon>Xylariomycetidae</taxon>
        <taxon>Xylariales</taxon>
        <taxon>Microdochiaceae</taxon>
        <taxon>Microdochium</taxon>
    </lineage>
</organism>
<gene>
    <name evidence="20" type="ORF">B0I36DRAFT_367491</name>
</gene>
<comment type="caution">
    <text evidence="20">The sequence shown here is derived from an EMBL/GenBank/DDBJ whole genome shotgun (WGS) entry which is preliminary data.</text>
</comment>
<dbReference type="GO" id="GO:0072686">
    <property type="term" value="C:mitotic spindle"/>
    <property type="evidence" value="ECO:0007669"/>
    <property type="project" value="InterPro"/>
</dbReference>
<keyword evidence="16" id="KW-0137">Centromere</keyword>
<sequence length="157" mass="17675">MPPPPGHELSDSEPDEAFDSPIKRSTSFRDQNRPKTPNNQSSRYDEQDKDDARETVLRRELEGVRNINELIEGVVGTLERAKGNMATVSKTVDTASALLNTWTRILSQTEHNQRLILNPTWKGASADVAEKQGDERRKHRTTLTGSERAPDRLAELD</sequence>
<evidence type="ECO:0000256" key="19">
    <source>
        <dbReference type="SAM" id="MobiDB-lite"/>
    </source>
</evidence>
<dbReference type="GO" id="GO:0051301">
    <property type="term" value="P:cell division"/>
    <property type="evidence" value="ECO:0007669"/>
    <property type="project" value="UniProtKB-KW"/>
</dbReference>
<dbReference type="GO" id="GO:0007059">
    <property type="term" value="P:chromosome segregation"/>
    <property type="evidence" value="ECO:0007669"/>
    <property type="project" value="UniProtKB-KW"/>
</dbReference>
<feature type="region of interest" description="Disordered" evidence="19">
    <location>
        <begin position="1"/>
        <end position="53"/>
    </location>
</feature>
<keyword evidence="7" id="KW-0132">Cell division</keyword>
<feature type="compositionally biased region" description="Basic and acidic residues" evidence="19">
    <location>
        <begin position="148"/>
        <end position="157"/>
    </location>
</feature>
<keyword evidence="14" id="KW-0539">Nucleus</keyword>
<dbReference type="GO" id="GO:0000278">
    <property type="term" value="P:mitotic cell cycle"/>
    <property type="evidence" value="ECO:0007669"/>
    <property type="project" value="InterPro"/>
</dbReference>
<keyword evidence="13" id="KW-0206">Cytoskeleton</keyword>
<evidence type="ECO:0000256" key="13">
    <source>
        <dbReference type="ARBA" id="ARBA00023212"/>
    </source>
</evidence>
<evidence type="ECO:0000256" key="4">
    <source>
        <dbReference type="ARBA" id="ARBA00005366"/>
    </source>
</evidence>
<dbReference type="PANTHER" id="PTHR28216:SF1">
    <property type="entry name" value="DASH COMPLEX SUBUNIT DUO1"/>
    <property type="match status" value="1"/>
</dbReference>